<accession>A0A6J5KYJ4</accession>
<protein>
    <submittedName>
        <fullName evidence="1">Uncharacterized protein</fullName>
    </submittedName>
</protein>
<gene>
    <name evidence="1" type="ORF">UFOVP58_51</name>
</gene>
<reference evidence="1" key="1">
    <citation type="submission" date="2020-04" db="EMBL/GenBank/DDBJ databases">
        <authorList>
            <person name="Chiriac C."/>
            <person name="Salcher M."/>
            <person name="Ghai R."/>
            <person name="Kavagutti S V."/>
        </authorList>
    </citation>
    <scope>NUCLEOTIDE SEQUENCE</scope>
</reference>
<proteinExistence type="predicted"/>
<dbReference type="EMBL" id="LR796186">
    <property type="protein sequence ID" value="CAB4125019.1"/>
    <property type="molecule type" value="Genomic_DNA"/>
</dbReference>
<evidence type="ECO:0000313" key="1">
    <source>
        <dbReference type="EMBL" id="CAB4125019.1"/>
    </source>
</evidence>
<name>A0A6J5KYJ4_9CAUD</name>
<organism evidence="1">
    <name type="scientific">uncultured Caudovirales phage</name>
    <dbReference type="NCBI Taxonomy" id="2100421"/>
    <lineage>
        <taxon>Viruses</taxon>
        <taxon>Duplodnaviria</taxon>
        <taxon>Heunggongvirae</taxon>
        <taxon>Uroviricota</taxon>
        <taxon>Caudoviricetes</taxon>
        <taxon>Peduoviridae</taxon>
        <taxon>Maltschvirus</taxon>
        <taxon>Maltschvirus maltsch</taxon>
    </lineage>
</organism>
<sequence>MPVKTSFPKAPAILTETPPMLKEVVVTGKGSDGTSSNVKMSEFLNIVTDNYATYYEVRQKLIAWQEWYRTNKQIFEASK</sequence>